<organism evidence="1 2">
    <name type="scientific">Shimia litoralis</name>
    <dbReference type="NCBI Taxonomy" id="420403"/>
    <lineage>
        <taxon>Bacteria</taxon>
        <taxon>Pseudomonadati</taxon>
        <taxon>Pseudomonadota</taxon>
        <taxon>Alphaproteobacteria</taxon>
        <taxon>Rhodobacterales</taxon>
        <taxon>Roseobacteraceae</taxon>
    </lineage>
</organism>
<dbReference type="AlphaFoldDB" id="A0A4U7N8X0"/>
<accession>A0A4U7N8X0</accession>
<dbReference type="InterPro" id="IPR027417">
    <property type="entry name" value="P-loop_NTPase"/>
</dbReference>
<evidence type="ECO:0000313" key="1">
    <source>
        <dbReference type="EMBL" id="TKZ22435.1"/>
    </source>
</evidence>
<evidence type="ECO:0008006" key="3">
    <source>
        <dbReference type="Google" id="ProtNLM"/>
    </source>
</evidence>
<name>A0A4U7N8X0_9RHOB</name>
<keyword evidence="2" id="KW-1185">Reference proteome</keyword>
<dbReference type="OrthoDB" id="453470at2"/>
<comment type="caution">
    <text evidence="1">The sequence shown here is derived from an EMBL/GenBank/DDBJ whole genome shotgun (WGS) entry which is preliminary data.</text>
</comment>
<sequence length="293" mass="33639">MTHFNFFGMQRSGNHAIIAWLMKNGDPTDQVFFNNCQPGRRVMGTFRQIERDGRRVAVWKRKDDPEIQQVLKRFPDYGETYVSYENTSLSGVFKENFVIAPDMPDAKPVNVYIYRDLLNWLASTWARLDDANDSTSIDVVSEVLARASTWRQNLVLIHDQAFLDTHKIVPVCYDTWFGDREYRKTILTRLDVEHRDVSLPEVQSYGKGSSFDGMSKRKDAAAMAVHERWKEMLDSESFRLILKVLLMDADMVSSLKKYAPDTLDLMQLEFNLALNTMGSTSRIGGSQLAQEGT</sequence>
<dbReference type="SUPFAM" id="SSF52540">
    <property type="entry name" value="P-loop containing nucleoside triphosphate hydrolases"/>
    <property type="match status" value="1"/>
</dbReference>
<protein>
    <recommendedName>
        <fullName evidence="3">Sulfotransferase domain-containing protein</fullName>
    </recommendedName>
</protein>
<gene>
    <name evidence="1" type="ORF">FAP39_00760</name>
</gene>
<dbReference type="EMBL" id="SULI01000001">
    <property type="protein sequence ID" value="TKZ22435.1"/>
    <property type="molecule type" value="Genomic_DNA"/>
</dbReference>
<dbReference type="RefSeq" id="WP_138014452.1">
    <property type="nucleotide sequence ID" value="NZ_SULI01000001.1"/>
</dbReference>
<reference evidence="1 2" key="1">
    <citation type="submission" date="2019-04" db="EMBL/GenBank/DDBJ databases">
        <title>Genome sequence of Pelagicola litoralis CL-ES2.</title>
        <authorList>
            <person name="Cao J."/>
        </authorList>
    </citation>
    <scope>NUCLEOTIDE SEQUENCE [LARGE SCALE GENOMIC DNA]</scope>
    <source>
        <strain evidence="1 2">CL-ES2</strain>
    </source>
</reference>
<evidence type="ECO:0000313" key="2">
    <source>
        <dbReference type="Proteomes" id="UP000306575"/>
    </source>
</evidence>
<proteinExistence type="predicted"/>
<dbReference type="Proteomes" id="UP000306575">
    <property type="component" value="Unassembled WGS sequence"/>
</dbReference>